<sequence>MHDQRLKDIVPFVASVESGSFTAAAARLHVTGSAISKSVSRLEMRLGSRLLERTTRKLQLTDAGSAYYQTCLRIMEELAEAEAVLAAQRIIPSGRLRLAVPHTYGRLNVMPLLIPFCQQHPELELRMSFSDRFIDLFDEGIDVAVRIGGSDDLPASMGCRHIGRERMVFCASPAWLEREGRPQNEQALMQHRAILYERADNTPKPWLFSGKDGHSYWRDVPFRMALADVDAQLQAVIAGLGVAQMPSWLVQNAVDSGELEILLPQQQPEGLPLSVIWPRRKQLLPKVDVLLTTLTQLTIR</sequence>
<dbReference type="CDD" id="cd08475">
    <property type="entry name" value="PBP2_CrgA_like_6"/>
    <property type="match status" value="1"/>
</dbReference>
<evidence type="ECO:0000256" key="1">
    <source>
        <dbReference type="ARBA" id="ARBA00009437"/>
    </source>
</evidence>
<dbReference type="PROSITE" id="PS50931">
    <property type="entry name" value="HTH_LYSR"/>
    <property type="match status" value="1"/>
</dbReference>
<dbReference type="RefSeq" id="WP_013027955.1">
    <property type="nucleotide sequence ID" value="NC_017533.1"/>
</dbReference>
<dbReference type="OrthoDB" id="9110639at2"/>
<dbReference type="GO" id="GO:0003700">
    <property type="term" value="F:DNA-binding transcription factor activity"/>
    <property type="evidence" value="ECO:0007669"/>
    <property type="project" value="InterPro"/>
</dbReference>
<dbReference type="InterPro" id="IPR036390">
    <property type="entry name" value="WH_DNA-bd_sf"/>
</dbReference>
<dbReference type="eggNOG" id="COG0583">
    <property type="taxonomic scope" value="Bacteria"/>
</dbReference>
<dbReference type="PANTHER" id="PTHR30537">
    <property type="entry name" value="HTH-TYPE TRANSCRIPTIONAL REGULATOR"/>
    <property type="match status" value="1"/>
</dbReference>
<dbReference type="InterPro" id="IPR036388">
    <property type="entry name" value="WH-like_DNA-bd_sf"/>
</dbReference>
<dbReference type="SUPFAM" id="SSF46785">
    <property type="entry name" value="Winged helix' DNA-binding domain"/>
    <property type="match status" value="1"/>
</dbReference>
<feature type="domain" description="HTH lysR-type" evidence="5">
    <location>
        <begin position="4"/>
        <end position="61"/>
    </location>
</feature>
<dbReference type="InterPro" id="IPR005119">
    <property type="entry name" value="LysR_subst-bd"/>
</dbReference>
<evidence type="ECO:0000256" key="4">
    <source>
        <dbReference type="ARBA" id="ARBA00023163"/>
    </source>
</evidence>
<dbReference type="FunFam" id="1.10.10.10:FF:000001">
    <property type="entry name" value="LysR family transcriptional regulator"/>
    <property type="match status" value="1"/>
</dbReference>
<evidence type="ECO:0000259" key="5">
    <source>
        <dbReference type="PROSITE" id="PS50931"/>
    </source>
</evidence>
<evidence type="ECO:0000313" key="6">
    <source>
        <dbReference type="EMBL" id="BAK14035.1"/>
    </source>
</evidence>
<dbReference type="Pfam" id="PF03466">
    <property type="entry name" value="LysR_substrate"/>
    <property type="match status" value="1"/>
</dbReference>
<organism evidence="6 7">
    <name type="scientific">Pantoea ananatis (strain AJ13355)</name>
    <dbReference type="NCBI Taxonomy" id="932677"/>
    <lineage>
        <taxon>Bacteria</taxon>
        <taxon>Pseudomonadati</taxon>
        <taxon>Pseudomonadota</taxon>
        <taxon>Gammaproteobacteria</taxon>
        <taxon>Enterobacterales</taxon>
        <taxon>Erwiniaceae</taxon>
        <taxon>Pantoea</taxon>
    </lineage>
</organism>
<dbReference type="Proteomes" id="UP000006690">
    <property type="component" value="Plasmid pEA320"/>
</dbReference>
<dbReference type="KEGG" id="paj:PAJ_p0168"/>
<dbReference type="PATRIC" id="fig|932677.3.peg.4558"/>
<gene>
    <name evidence="6" type="primary">yhcS</name>
    <name evidence="6" type="ORF">PAJ_p0168</name>
</gene>
<keyword evidence="2" id="KW-0805">Transcription regulation</keyword>
<dbReference type="Gene3D" id="3.40.190.290">
    <property type="match status" value="1"/>
</dbReference>
<dbReference type="GO" id="GO:0006351">
    <property type="term" value="P:DNA-templated transcription"/>
    <property type="evidence" value="ECO:0007669"/>
    <property type="project" value="TreeGrafter"/>
</dbReference>
<keyword evidence="3" id="KW-0238">DNA-binding</keyword>
<dbReference type="GeneID" id="57270465"/>
<dbReference type="SUPFAM" id="SSF53850">
    <property type="entry name" value="Periplasmic binding protein-like II"/>
    <property type="match status" value="1"/>
</dbReference>
<dbReference type="InterPro" id="IPR000847">
    <property type="entry name" value="LysR_HTH_N"/>
</dbReference>
<keyword evidence="4" id="KW-0804">Transcription</keyword>
<reference evidence="7" key="1">
    <citation type="journal article" date="2012" name="Appl. Microbiol. Biotechnol.">
        <title>The complete genome sequence of Pantoea ananatis AJ13355, an organism with great biotechnological potential.</title>
        <authorList>
            <person name="Hara Y."/>
            <person name="Kadotani N."/>
            <person name="Izui H."/>
            <person name="Katashkina J.I."/>
            <person name="Kuvaeva T.M."/>
            <person name="Andreeva I.G."/>
            <person name="Golubeva L.I."/>
            <person name="Malko D.B."/>
            <person name="Makeev V.J."/>
            <person name="Mashko S.V."/>
            <person name="Kozlov Y.I."/>
        </authorList>
    </citation>
    <scope>NUCLEOTIDE SEQUENCE [LARGE SCALE GENOMIC DNA]</scope>
    <source>
        <strain evidence="7">AJ13355</strain>
        <plasmid evidence="7">Plasmid pEA320</plasmid>
    </source>
</reference>
<dbReference type="InterPro" id="IPR058163">
    <property type="entry name" value="LysR-type_TF_proteobact-type"/>
</dbReference>
<evidence type="ECO:0000313" key="7">
    <source>
        <dbReference type="Proteomes" id="UP000006690"/>
    </source>
</evidence>
<evidence type="ECO:0000256" key="2">
    <source>
        <dbReference type="ARBA" id="ARBA00023015"/>
    </source>
</evidence>
<keyword evidence="6" id="KW-0614">Plasmid</keyword>
<dbReference type="PANTHER" id="PTHR30537:SF5">
    <property type="entry name" value="HTH-TYPE TRANSCRIPTIONAL ACTIVATOR TTDR-RELATED"/>
    <property type="match status" value="1"/>
</dbReference>
<protein>
    <submittedName>
        <fullName evidence="6">HTH-type transcriptional regulator HI1364 YhcS</fullName>
    </submittedName>
</protein>
<dbReference type="EMBL" id="AP012033">
    <property type="protein sequence ID" value="BAK14035.1"/>
    <property type="molecule type" value="Genomic_DNA"/>
</dbReference>
<dbReference type="PRINTS" id="PR00039">
    <property type="entry name" value="HTHLYSR"/>
</dbReference>
<geneLocation type="plasmid" evidence="6 7">
    <name>pEA320</name>
</geneLocation>
<dbReference type="HOGENOM" id="CLU_039613_16_0_6"/>
<comment type="similarity">
    <text evidence="1">Belongs to the LysR transcriptional regulatory family.</text>
</comment>
<dbReference type="GO" id="GO:0043565">
    <property type="term" value="F:sequence-specific DNA binding"/>
    <property type="evidence" value="ECO:0007669"/>
    <property type="project" value="TreeGrafter"/>
</dbReference>
<name>A0A0H3LAT6_PANAA</name>
<accession>A0A0H3LAT6</accession>
<dbReference type="AlphaFoldDB" id="A0A0H3LAT6"/>
<dbReference type="Pfam" id="PF00126">
    <property type="entry name" value="HTH_1"/>
    <property type="match status" value="1"/>
</dbReference>
<evidence type="ECO:0000256" key="3">
    <source>
        <dbReference type="ARBA" id="ARBA00023125"/>
    </source>
</evidence>
<proteinExistence type="inferred from homology"/>
<dbReference type="Gene3D" id="1.10.10.10">
    <property type="entry name" value="Winged helix-like DNA-binding domain superfamily/Winged helix DNA-binding domain"/>
    <property type="match status" value="1"/>
</dbReference>